<keyword evidence="10 19" id="KW-0274">FAD</keyword>
<dbReference type="GO" id="GO:0071555">
    <property type="term" value="P:cell wall organization"/>
    <property type="evidence" value="ECO:0007669"/>
    <property type="project" value="UniProtKB-KW"/>
</dbReference>
<evidence type="ECO:0000256" key="18">
    <source>
        <dbReference type="ARBA" id="ARBA00048914"/>
    </source>
</evidence>
<accession>A0A1I2A855</accession>
<reference evidence="21 22" key="1">
    <citation type="submission" date="2016-10" db="EMBL/GenBank/DDBJ databases">
        <authorList>
            <person name="de Groot N.N."/>
        </authorList>
    </citation>
    <scope>NUCLEOTIDE SEQUENCE [LARGE SCALE GENOMIC DNA]</scope>
    <source>
        <strain>GEY</strain>
        <strain evidence="22">DSM 9560</strain>
    </source>
</reference>
<evidence type="ECO:0000256" key="17">
    <source>
        <dbReference type="ARBA" id="ARBA00031026"/>
    </source>
</evidence>
<name>A0A1I2A855_9BACT</name>
<keyword evidence="13 19" id="KW-0573">Peptidoglycan synthesis</keyword>
<dbReference type="GO" id="GO:0005829">
    <property type="term" value="C:cytosol"/>
    <property type="evidence" value="ECO:0007669"/>
    <property type="project" value="TreeGrafter"/>
</dbReference>
<dbReference type="Proteomes" id="UP000199513">
    <property type="component" value="Unassembled WGS sequence"/>
</dbReference>
<keyword evidence="15 19" id="KW-0131">Cell cycle</keyword>
<dbReference type="PANTHER" id="PTHR21071:SF4">
    <property type="entry name" value="UDP-N-ACETYLENOLPYRUVOYLGLUCOSAMINE REDUCTASE"/>
    <property type="match status" value="1"/>
</dbReference>
<dbReference type="InterPro" id="IPR016169">
    <property type="entry name" value="FAD-bd_PCMH_sub2"/>
</dbReference>
<evidence type="ECO:0000256" key="15">
    <source>
        <dbReference type="ARBA" id="ARBA00023306"/>
    </source>
</evidence>
<dbReference type="SUPFAM" id="SSF56176">
    <property type="entry name" value="FAD-binding/transporter-associated domain-like"/>
    <property type="match status" value="1"/>
</dbReference>
<keyword evidence="8 19" id="KW-0132">Cell division</keyword>
<evidence type="ECO:0000256" key="10">
    <source>
        <dbReference type="ARBA" id="ARBA00022827"/>
    </source>
</evidence>
<keyword evidence="14 19" id="KW-0560">Oxidoreductase</keyword>
<dbReference type="OrthoDB" id="9804753at2"/>
<keyword evidence="22" id="KW-1185">Reference proteome</keyword>
<evidence type="ECO:0000256" key="4">
    <source>
        <dbReference type="ARBA" id="ARBA00004752"/>
    </source>
</evidence>
<evidence type="ECO:0000256" key="9">
    <source>
        <dbReference type="ARBA" id="ARBA00022630"/>
    </source>
</evidence>
<proteinExistence type="inferred from homology"/>
<dbReference type="NCBIfam" id="TIGR00179">
    <property type="entry name" value="murB"/>
    <property type="match status" value="1"/>
</dbReference>
<keyword evidence="11 19" id="KW-0521">NADP</keyword>
<dbReference type="GO" id="GO:0009252">
    <property type="term" value="P:peptidoglycan biosynthetic process"/>
    <property type="evidence" value="ECO:0007669"/>
    <property type="project" value="UniProtKB-UniRule"/>
</dbReference>
<feature type="active site" description="Proton donor" evidence="19">
    <location>
        <position position="240"/>
    </location>
</feature>
<dbReference type="RefSeq" id="WP_091538221.1">
    <property type="nucleotide sequence ID" value="NZ_FONY01000001.1"/>
</dbReference>
<evidence type="ECO:0000256" key="13">
    <source>
        <dbReference type="ARBA" id="ARBA00022984"/>
    </source>
</evidence>
<evidence type="ECO:0000313" key="21">
    <source>
        <dbReference type="EMBL" id="SFE39996.1"/>
    </source>
</evidence>
<feature type="domain" description="FAD-binding PCMH-type" evidence="20">
    <location>
        <begin position="17"/>
        <end position="190"/>
    </location>
</feature>
<dbReference type="GO" id="GO:0051301">
    <property type="term" value="P:cell division"/>
    <property type="evidence" value="ECO:0007669"/>
    <property type="project" value="UniProtKB-KW"/>
</dbReference>
<evidence type="ECO:0000256" key="6">
    <source>
        <dbReference type="ARBA" id="ARBA00015188"/>
    </source>
</evidence>
<dbReference type="InterPro" id="IPR016166">
    <property type="entry name" value="FAD-bd_PCMH"/>
</dbReference>
<evidence type="ECO:0000256" key="16">
    <source>
        <dbReference type="ARBA" id="ARBA00023316"/>
    </source>
</evidence>
<evidence type="ECO:0000256" key="11">
    <source>
        <dbReference type="ARBA" id="ARBA00022857"/>
    </source>
</evidence>
<evidence type="ECO:0000256" key="3">
    <source>
        <dbReference type="ARBA" id="ARBA00004496"/>
    </source>
</evidence>
<dbReference type="EMBL" id="FONY01000001">
    <property type="protein sequence ID" value="SFE39996.1"/>
    <property type="molecule type" value="Genomic_DNA"/>
</dbReference>
<dbReference type="InterPro" id="IPR011601">
    <property type="entry name" value="MurB_C"/>
</dbReference>
<dbReference type="GO" id="GO:0008360">
    <property type="term" value="P:regulation of cell shape"/>
    <property type="evidence" value="ECO:0007669"/>
    <property type="project" value="UniProtKB-KW"/>
</dbReference>
<dbReference type="AlphaFoldDB" id="A0A1I2A855"/>
<evidence type="ECO:0000259" key="20">
    <source>
        <dbReference type="PROSITE" id="PS51387"/>
    </source>
</evidence>
<evidence type="ECO:0000256" key="7">
    <source>
        <dbReference type="ARBA" id="ARBA00022490"/>
    </source>
</evidence>
<dbReference type="EC" id="1.3.1.98" evidence="5 19"/>
<feature type="active site" evidence="19">
    <location>
        <position position="336"/>
    </location>
</feature>
<evidence type="ECO:0000256" key="5">
    <source>
        <dbReference type="ARBA" id="ARBA00012518"/>
    </source>
</evidence>
<keyword evidence="12 19" id="KW-0133">Cell shape</keyword>
<dbReference type="InterPro" id="IPR036635">
    <property type="entry name" value="MurB_C_sf"/>
</dbReference>
<dbReference type="HAMAP" id="MF_00037">
    <property type="entry name" value="MurB"/>
    <property type="match status" value="1"/>
</dbReference>
<comment type="pathway">
    <text evidence="4 19">Cell wall biogenesis; peptidoglycan biosynthesis.</text>
</comment>
<dbReference type="GO" id="GO:0008762">
    <property type="term" value="F:UDP-N-acetylmuramate dehydrogenase activity"/>
    <property type="evidence" value="ECO:0007669"/>
    <property type="project" value="UniProtKB-UniRule"/>
</dbReference>
<keyword evidence="16 19" id="KW-0961">Cell wall biogenesis/degradation</keyword>
<evidence type="ECO:0000256" key="12">
    <source>
        <dbReference type="ARBA" id="ARBA00022960"/>
    </source>
</evidence>
<protein>
    <recommendedName>
        <fullName evidence="6 19">UDP-N-acetylenolpyruvoylglucosamine reductase</fullName>
        <ecNumber evidence="5 19">1.3.1.98</ecNumber>
    </recommendedName>
    <alternativeName>
        <fullName evidence="17 19">UDP-N-acetylmuramate dehydrogenase</fullName>
    </alternativeName>
</protein>
<dbReference type="PROSITE" id="PS51387">
    <property type="entry name" value="FAD_PCMH"/>
    <property type="match status" value="1"/>
</dbReference>
<dbReference type="Pfam" id="PF02873">
    <property type="entry name" value="MurB_C"/>
    <property type="match status" value="1"/>
</dbReference>
<dbReference type="NCBIfam" id="NF000755">
    <property type="entry name" value="PRK00046.1"/>
    <property type="match status" value="1"/>
</dbReference>
<comment type="similarity">
    <text evidence="19">Belongs to the MurB family.</text>
</comment>
<keyword evidence="9 19" id="KW-0285">Flavoprotein</keyword>
<dbReference type="Pfam" id="PF01565">
    <property type="entry name" value="FAD_binding_4"/>
    <property type="match status" value="1"/>
</dbReference>
<gene>
    <name evidence="19" type="primary">murB</name>
    <name evidence="21" type="ORF">SAMN04488541_100164</name>
</gene>
<dbReference type="UniPathway" id="UPA00219"/>
<evidence type="ECO:0000256" key="1">
    <source>
        <dbReference type="ARBA" id="ARBA00001974"/>
    </source>
</evidence>
<dbReference type="Gene3D" id="3.30.43.10">
    <property type="entry name" value="Uridine Diphospho-n-acetylenolpyruvylglucosamine Reductase, domain 2"/>
    <property type="match status" value="1"/>
</dbReference>
<organism evidence="21 22">
    <name type="scientific">Thermoflexibacter ruber</name>
    <dbReference type="NCBI Taxonomy" id="1003"/>
    <lineage>
        <taxon>Bacteria</taxon>
        <taxon>Pseudomonadati</taxon>
        <taxon>Bacteroidota</taxon>
        <taxon>Cytophagia</taxon>
        <taxon>Cytophagales</taxon>
        <taxon>Thermoflexibacteraceae</taxon>
        <taxon>Thermoflexibacter</taxon>
    </lineage>
</organism>
<dbReference type="InterPro" id="IPR016167">
    <property type="entry name" value="FAD-bd_PCMH_sub1"/>
</dbReference>
<comment type="subcellular location">
    <subcellularLocation>
        <location evidence="3 19">Cytoplasm</location>
    </subcellularLocation>
</comment>
<evidence type="ECO:0000313" key="22">
    <source>
        <dbReference type="Proteomes" id="UP000199513"/>
    </source>
</evidence>
<keyword evidence="7 19" id="KW-0963">Cytoplasm</keyword>
<dbReference type="PANTHER" id="PTHR21071">
    <property type="entry name" value="UDP-N-ACETYLENOLPYRUVOYLGLUCOSAMINE REDUCTASE"/>
    <property type="match status" value="1"/>
</dbReference>
<comment type="catalytic activity">
    <reaction evidence="18 19">
        <text>UDP-N-acetyl-alpha-D-muramate + NADP(+) = UDP-N-acetyl-3-O-(1-carboxyvinyl)-alpha-D-glucosamine + NADPH + H(+)</text>
        <dbReference type="Rhea" id="RHEA:12248"/>
        <dbReference type="ChEBI" id="CHEBI:15378"/>
        <dbReference type="ChEBI" id="CHEBI:57783"/>
        <dbReference type="ChEBI" id="CHEBI:58349"/>
        <dbReference type="ChEBI" id="CHEBI:68483"/>
        <dbReference type="ChEBI" id="CHEBI:70757"/>
        <dbReference type="EC" id="1.3.1.98"/>
    </reaction>
</comment>
<dbReference type="SUPFAM" id="SSF56194">
    <property type="entry name" value="Uridine diphospho-N-Acetylenolpyruvylglucosamine reductase, MurB, C-terminal domain"/>
    <property type="match status" value="1"/>
</dbReference>
<dbReference type="STRING" id="1003.SAMN04488541_100164"/>
<dbReference type="InterPro" id="IPR006094">
    <property type="entry name" value="Oxid_FAD_bind_N"/>
</dbReference>
<evidence type="ECO:0000256" key="2">
    <source>
        <dbReference type="ARBA" id="ARBA00003921"/>
    </source>
</evidence>
<dbReference type="InterPro" id="IPR003170">
    <property type="entry name" value="MurB"/>
</dbReference>
<evidence type="ECO:0000256" key="8">
    <source>
        <dbReference type="ARBA" id="ARBA00022618"/>
    </source>
</evidence>
<comment type="function">
    <text evidence="2 19">Cell wall formation.</text>
</comment>
<sequence>MTLPIQQDFSLQAFNTFGIEAQARFFAEVQSNEDLMSLLFFKGFKNIHRLILGGGSNILLTQDFEGLVIKIGIKGIEKIREDEESVWVNVGAGENWHEFVLYCLDNGWNGVENLSLIPGTVGAAPMQNIGAYGVEIKEVFDSLVAINMTNGELRTFTKEECKFGYRESIFKNELKNQYAIVNVTFRLTKKANFNISYGAVAQTLADMGVTTLSAKAISQAVIKIRQSKLPNPEQIGNAGSFFKNPEISKQLFEELKEKYPSIPSYPIDEQRVKVPAGWLIEQCGWKGKRIGNTGTHKDQALVLVNYGGATGQEIKSLAEQIQQSVVEKFGICLSMEVNII</sequence>
<evidence type="ECO:0000256" key="14">
    <source>
        <dbReference type="ARBA" id="ARBA00023002"/>
    </source>
</evidence>
<comment type="cofactor">
    <cofactor evidence="1 19">
        <name>FAD</name>
        <dbReference type="ChEBI" id="CHEBI:57692"/>
    </cofactor>
</comment>
<evidence type="ECO:0000256" key="19">
    <source>
        <dbReference type="HAMAP-Rule" id="MF_00037"/>
    </source>
</evidence>
<feature type="active site" evidence="19">
    <location>
        <position position="166"/>
    </location>
</feature>
<dbReference type="Gene3D" id="3.30.465.10">
    <property type="match status" value="1"/>
</dbReference>
<dbReference type="Gene3D" id="3.90.78.10">
    <property type="entry name" value="UDP-N-acetylenolpyruvoylglucosamine reductase, C-terminal domain"/>
    <property type="match status" value="1"/>
</dbReference>
<dbReference type="InterPro" id="IPR036318">
    <property type="entry name" value="FAD-bd_PCMH-like_sf"/>
</dbReference>
<dbReference type="GO" id="GO:0071949">
    <property type="term" value="F:FAD binding"/>
    <property type="evidence" value="ECO:0007669"/>
    <property type="project" value="InterPro"/>
</dbReference>